<dbReference type="SUPFAM" id="SSF101478">
    <property type="entry name" value="ADP-ribosylglycohydrolase"/>
    <property type="match status" value="1"/>
</dbReference>
<reference evidence="3 4" key="1">
    <citation type="submission" date="2021-02" db="EMBL/GenBank/DDBJ databases">
        <title>De Novo genome assembly of isolated myxobacteria.</title>
        <authorList>
            <person name="Stevens D.C."/>
        </authorList>
    </citation>
    <scope>NUCLEOTIDE SEQUENCE [LARGE SCALE GENOMIC DNA]</scope>
    <source>
        <strain evidence="4">SCPEA02</strain>
    </source>
</reference>
<evidence type="ECO:0000256" key="1">
    <source>
        <dbReference type="ARBA" id="ARBA00010702"/>
    </source>
</evidence>
<dbReference type="Proteomes" id="UP000662747">
    <property type="component" value="Chromosome"/>
</dbReference>
<dbReference type="RefSeq" id="WP_206728842.1">
    <property type="nucleotide sequence ID" value="NZ_CP071090.1"/>
</dbReference>
<organism evidence="3 4">
    <name type="scientific">Pyxidicoccus parkwayensis</name>
    <dbReference type="NCBI Taxonomy" id="2813578"/>
    <lineage>
        <taxon>Bacteria</taxon>
        <taxon>Pseudomonadati</taxon>
        <taxon>Myxococcota</taxon>
        <taxon>Myxococcia</taxon>
        <taxon>Myxococcales</taxon>
        <taxon>Cystobacterineae</taxon>
        <taxon>Myxococcaceae</taxon>
        <taxon>Pyxidicoccus</taxon>
    </lineage>
</organism>
<dbReference type="PANTHER" id="PTHR16222:SF24">
    <property type="entry name" value="ADP-RIBOSYLHYDROLASE ARH3"/>
    <property type="match status" value="1"/>
</dbReference>
<dbReference type="EMBL" id="CP071090">
    <property type="protein sequence ID" value="QSQ27320.1"/>
    <property type="molecule type" value="Genomic_DNA"/>
</dbReference>
<evidence type="ECO:0000313" key="4">
    <source>
        <dbReference type="Proteomes" id="UP000662747"/>
    </source>
</evidence>
<protein>
    <submittedName>
        <fullName evidence="3">ADP-ribosylglycohydrolase family protein</fullName>
    </submittedName>
</protein>
<sequence length="314" mass="34186">MPTREERITGGLYGLLIGDALGVPYEFHEPRQLPPSEAIEYEPPAGFYRSHDGVPPGTWSDDGAHALCLLDSLLYHGRLDLEDLGRRLVNWYEWGYLAVDGKVFDVGIQTSTALAHFRAGTPALTSGPKGERDNGNGSLMRVLPLALWHQGDDAQLASDAMTQSRVTHGHMRSQVCCALYCLWARRILEGAADPWAQALATFRELYPEGVEARTELDTNIARPDAEEPPGAGSGYVVDCLRSARQCVVAGRDYEAVVKAAIRLGHDTDTTAAVAGGIAGLMYGMQGIPERWRTALRGQDLVEPLVKKLLAHARG</sequence>
<keyword evidence="4" id="KW-1185">Reference proteome</keyword>
<proteinExistence type="inferred from homology"/>
<comment type="similarity">
    <text evidence="1">Belongs to the ADP-ribosylglycohydrolase family.</text>
</comment>
<keyword evidence="2" id="KW-0378">Hydrolase</keyword>
<dbReference type="Pfam" id="PF03747">
    <property type="entry name" value="ADP_ribosyl_GH"/>
    <property type="match status" value="1"/>
</dbReference>
<evidence type="ECO:0000256" key="2">
    <source>
        <dbReference type="ARBA" id="ARBA00022801"/>
    </source>
</evidence>
<dbReference type="InterPro" id="IPR036705">
    <property type="entry name" value="Ribosyl_crysJ1_sf"/>
</dbReference>
<name>A0ABX7PA47_9BACT</name>
<gene>
    <name evidence="3" type="ORF">JY651_21485</name>
</gene>
<dbReference type="InterPro" id="IPR005502">
    <property type="entry name" value="Ribosyl_crysJ1"/>
</dbReference>
<dbReference type="PANTHER" id="PTHR16222">
    <property type="entry name" value="ADP-RIBOSYLGLYCOHYDROLASE"/>
    <property type="match status" value="1"/>
</dbReference>
<accession>A0ABX7PA47</accession>
<evidence type="ECO:0000313" key="3">
    <source>
        <dbReference type="EMBL" id="QSQ27320.1"/>
    </source>
</evidence>
<dbReference type="InterPro" id="IPR050792">
    <property type="entry name" value="ADP-ribosylglycohydrolase"/>
</dbReference>
<dbReference type="Gene3D" id="1.10.4080.10">
    <property type="entry name" value="ADP-ribosylation/Crystallin J1"/>
    <property type="match status" value="1"/>
</dbReference>